<evidence type="ECO:0000313" key="3">
    <source>
        <dbReference type="EMBL" id="TIC65178.1"/>
    </source>
</evidence>
<dbReference type="Proteomes" id="UP000310708">
    <property type="component" value="Unassembled WGS sequence"/>
</dbReference>
<evidence type="ECO:0000313" key="5">
    <source>
        <dbReference type="Proteomes" id="UP000310685"/>
    </source>
</evidence>
<evidence type="ECO:0000313" key="6">
    <source>
        <dbReference type="Proteomes" id="UP000310708"/>
    </source>
</evidence>
<dbReference type="AlphaFoldDB" id="A0A4T0QSC5"/>
<proteinExistence type="predicted"/>
<dbReference type="Proteomes" id="UP000310685">
    <property type="component" value="Unassembled WGS sequence"/>
</dbReference>
<comment type="caution">
    <text evidence="3">The sequence shown here is derived from an EMBL/GenBank/DDBJ whole genome shotgun (WGS) entry which is preliminary data.</text>
</comment>
<reference evidence="4 5" key="1">
    <citation type="submission" date="2019-03" db="EMBL/GenBank/DDBJ databases">
        <title>Sequencing 25 genomes of Wallemia mellicola.</title>
        <authorList>
            <person name="Gostincar C."/>
        </authorList>
    </citation>
    <scope>NUCLEOTIDE SEQUENCE [LARGE SCALE GENOMIC DNA]</scope>
    <source>
        <strain evidence="2 4">EXF-1262</strain>
        <strain evidence="1 5">EXF-6152</strain>
        <strain evidence="3 6">EXF-757</strain>
    </source>
</reference>
<dbReference type="EMBL" id="SPRX01000026">
    <property type="protein sequence ID" value="TIC65178.1"/>
    <property type="molecule type" value="Genomic_DNA"/>
</dbReference>
<dbReference type="InterPro" id="IPR036412">
    <property type="entry name" value="HAD-like_sf"/>
</dbReference>
<dbReference type="InterPro" id="IPR027706">
    <property type="entry name" value="PGP_Pase"/>
</dbReference>
<dbReference type="EMBL" id="SPRC01000024">
    <property type="protein sequence ID" value="TIB78681.1"/>
    <property type="molecule type" value="Genomic_DNA"/>
</dbReference>
<evidence type="ECO:0000313" key="4">
    <source>
        <dbReference type="Proteomes" id="UP000307169"/>
    </source>
</evidence>
<protein>
    <recommendedName>
        <fullName evidence="7">HAD-superfamily phosphatase</fullName>
    </recommendedName>
</protein>
<evidence type="ECO:0008006" key="7">
    <source>
        <dbReference type="Google" id="ProtNLM"/>
    </source>
</evidence>
<dbReference type="Proteomes" id="UP000307169">
    <property type="component" value="Unassembled WGS sequence"/>
</dbReference>
<dbReference type="Gene3D" id="3.40.50.1000">
    <property type="entry name" value="HAD superfamily/HAD-like"/>
    <property type="match status" value="1"/>
</dbReference>
<accession>A0A4T0QSC5</accession>
<dbReference type="InterPro" id="IPR010021">
    <property type="entry name" value="PGPP1/Gep4"/>
</dbReference>
<dbReference type="Pfam" id="PF09419">
    <property type="entry name" value="PGP_phosphatase"/>
    <property type="match status" value="1"/>
</dbReference>
<organism evidence="3 6">
    <name type="scientific">Wallemia mellicola</name>
    <dbReference type="NCBI Taxonomy" id="1708541"/>
    <lineage>
        <taxon>Eukaryota</taxon>
        <taxon>Fungi</taxon>
        <taxon>Dikarya</taxon>
        <taxon>Basidiomycota</taxon>
        <taxon>Wallemiomycotina</taxon>
        <taxon>Wallemiomycetes</taxon>
        <taxon>Wallemiales</taxon>
        <taxon>Wallemiaceae</taxon>
        <taxon>Wallemia</taxon>
    </lineage>
</organism>
<sequence>MSVAAIAATIRSAFNPKLLKPSIRVDDIRSIDFSALKRKGITGIVIDRDNCLTLPRQDYVIEEIQSSWDDCKSVFGNRCVILSNSAGTSKDPGLIQANVVSRNTGVDVLEHSDPKPSSRLKAPLEARFGALNNVAFIGDRLLTDVYMANNFGGVSIHTKQLWGNDSKGEAFGRWLENWLAKGVVADNSGYLDCIRVTLMDK</sequence>
<evidence type="ECO:0000313" key="1">
    <source>
        <dbReference type="EMBL" id="TIB78681.1"/>
    </source>
</evidence>
<dbReference type="SUPFAM" id="SSF56784">
    <property type="entry name" value="HAD-like"/>
    <property type="match status" value="1"/>
</dbReference>
<name>A0A4T0QSC5_9BASI</name>
<dbReference type="GO" id="GO:0008962">
    <property type="term" value="F:phosphatidylglycerophosphatase activity"/>
    <property type="evidence" value="ECO:0007669"/>
    <property type="project" value="InterPro"/>
</dbReference>
<gene>
    <name evidence="3" type="ORF">E3Q01_02350</name>
    <name evidence="2" type="ORF">E3Q17_02117</name>
    <name evidence="1" type="ORF">E3Q22_02496</name>
</gene>
<evidence type="ECO:0000313" key="2">
    <source>
        <dbReference type="EMBL" id="TIC00706.1"/>
    </source>
</evidence>
<dbReference type="InterPro" id="IPR023214">
    <property type="entry name" value="HAD_sf"/>
</dbReference>
<dbReference type="NCBIfam" id="TIGR01668">
    <property type="entry name" value="YqeG_hyp_ppase"/>
    <property type="match status" value="1"/>
</dbReference>
<dbReference type="EMBL" id="SPRH01000021">
    <property type="protein sequence ID" value="TIC00706.1"/>
    <property type="molecule type" value="Genomic_DNA"/>
</dbReference>